<gene>
    <name evidence="8" type="ORF">FD51_GL000953</name>
</gene>
<sequence>MLSKLALGGLKNRFRDYAVLFSGLVIASAVFYMFMALATNTSFLKQNSPISYTPFIFGFGAVLLAIITFVYIVYANSFLLSMRQRDYAMFMMLGAKGRKIGQLIFLETVVIGFFATFAGVLIGLVGTNFIGKWLINALHAKATGFSAFWLPAILWTFGFFVVLFILSAIYNTAKLLKMPMMRLLRQAQTPNRVKQKKIFFALQIVLGLILLAVGYYCMGNALHIGIKAIPTALVTIVMGTYFLFNAVFVALIALLKRNRSFASKQLHTFTLSQLSFRIRDYTRILSVVSILVALALGAITVGLGFTHDIPVLASQYTAYDLTVASPNAQTKAEMKKLQGVTEKQQYTLKSDAKTVYLSQRELDAQPLKVPIRDQSTNGKLHSVTLTSRNFNKIAAQHSGSLGIFVGNNRGKQIRVTDNATFAKLGNAETLTTFRVKNFNQNYDVIEKIVTLQKKQYPKLWNTDTDQKFVSYSILNGMYSGLAFMGFFLGLSFLAMLASTLMFKILSGANYDKRRYLMLQKIGARPQVLRRSIRQEIGVLFLLPGIVGMIHVLFGLQLFKMILQAPYDNLIVPFGVFIVLYGLYYLITTWMYQSIVINRDLAAKG</sequence>
<keyword evidence="5 6" id="KW-0472">Membrane</keyword>
<keyword evidence="4 6" id="KW-1133">Transmembrane helix</keyword>
<feature type="transmembrane region" description="Helical" evidence="6">
    <location>
        <begin position="198"/>
        <end position="216"/>
    </location>
</feature>
<evidence type="ECO:0000313" key="8">
    <source>
        <dbReference type="EMBL" id="KRK11664.1"/>
    </source>
</evidence>
<evidence type="ECO:0000256" key="1">
    <source>
        <dbReference type="ARBA" id="ARBA00004651"/>
    </source>
</evidence>
<dbReference type="InterPro" id="IPR027022">
    <property type="entry name" value="ABC_permease_BceB-typ"/>
</dbReference>
<keyword evidence="2 6" id="KW-1003">Cell membrane</keyword>
<keyword evidence="6" id="KW-0813">Transport</keyword>
<evidence type="ECO:0000256" key="5">
    <source>
        <dbReference type="ARBA" id="ARBA00023136"/>
    </source>
</evidence>
<feature type="transmembrane region" description="Helical" evidence="6">
    <location>
        <begin position="228"/>
        <end position="255"/>
    </location>
</feature>
<comment type="subcellular location">
    <subcellularLocation>
        <location evidence="1 6">Cell membrane</location>
        <topology evidence="1 6">Multi-pass membrane protein</topology>
    </subcellularLocation>
</comment>
<comment type="caution">
    <text evidence="8">The sequence shown here is derived from an EMBL/GenBank/DDBJ whole genome shotgun (WGS) entry which is preliminary data.</text>
</comment>
<accession>A0A0R1ER20</accession>
<dbReference type="EMBL" id="AZCT01000015">
    <property type="protein sequence ID" value="KRK11664.1"/>
    <property type="molecule type" value="Genomic_DNA"/>
</dbReference>
<dbReference type="eggNOG" id="COG0577">
    <property type="taxonomic scope" value="Bacteria"/>
</dbReference>
<feature type="transmembrane region" description="Helical" evidence="6">
    <location>
        <begin position="284"/>
        <end position="305"/>
    </location>
</feature>
<feature type="domain" description="ABC3 transporter permease C-terminal" evidence="7">
    <location>
        <begin position="59"/>
        <end position="179"/>
    </location>
</feature>
<dbReference type="PANTHER" id="PTHR46795:SF3">
    <property type="entry name" value="ABC TRANSPORTER PERMEASE"/>
    <property type="match status" value="1"/>
</dbReference>
<feature type="transmembrane region" description="Helical" evidence="6">
    <location>
        <begin position="147"/>
        <end position="173"/>
    </location>
</feature>
<protein>
    <submittedName>
        <fullName evidence="8">ABC transporter permease</fullName>
    </submittedName>
</protein>
<evidence type="ECO:0000259" key="7">
    <source>
        <dbReference type="Pfam" id="PF02687"/>
    </source>
</evidence>
<evidence type="ECO:0000313" key="9">
    <source>
        <dbReference type="Proteomes" id="UP000051984"/>
    </source>
</evidence>
<dbReference type="Pfam" id="PF02687">
    <property type="entry name" value="FtsX"/>
    <property type="match status" value="1"/>
</dbReference>
<evidence type="ECO:0000256" key="3">
    <source>
        <dbReference type="ARBA" id="ARBA00022692"/>
    </source>
</evidence>
<evidence type="ECO:0000256" key="2">
    <source>
        <dbReference type="ARBA" id="ARBA00022475"/>
    </source>
</evidence>
<dbReference type="GO" id="GO:0005886">
    <property type="term" value="C:plasma membrane"/>
    <property type="evidence" value="ECO:0007669"/>
    <property type="project" value="UniProtKB-SubCell"/>
</dbReference>
<evidence type="ECO:0000256" key="4">
    <source>
        <dbReference type="ARBA" id="ARBA00022989"/>
    </source>
</evidence>
<dbReference type="InterPro" id="IPR052536">
    <property type="entry name" value="ABC-4_Integral_Memb_Prot"/>
</dbReference>
<feature type="transmembrane region" description="Helical" evidence="6">
    <location>
        <begin position="55"/>
        <end position="82"/>
    </location>
</feature>
<name>A0A0R1ER20_LACZE</name>
<feature type="transmembrane region" description="Helical" evidence="6">
    <location>
        <begin position="17"/>
        <end position="35"/>
    </location>
</feature>
<feature type="transmembrane region" description="Helical" evidence="6">
    <location>
        <begin position="103"/>
        <end position="127"/>
    </location>
</feature>
<dbReference type="PANTHER" id="PTHR46795">
    <property type="entry name" value="ABC TRANSPORTER PERMEASE-RELATED-RELATED"/>
    <property type="match status" value="1"/>
</dbReference>
<comment type="similarity">
    <text evidence="6">Belongs to the ABC-4 integral membrane protein family.</text>
</comment>
<dbReference type="PATRIC" id="fig|1423816.3.peg.987"/>
<feature type="transmembrane region" description="Helical" evidence="6">
    <location>
        <begin position="536"/>
        <end position="558"/>
    </location>
</feature>
<evidence type="ECO:0000256" key="6">
    <source>
        <dbReference type="PIRNR" id="PIRNR018968"/>
    </source>
</evidence>
<dbReference type="RefSeq" id="WP_010492521.1">
    <property type="nucleotide sequence ID" value="NZ_AZCT01000015.1"/>
</dbReference>
<feature type="transmembrane region" description="Helical" evidence="6">
    <location>
        <begin position="570"/>
        <end position="591"/>
    </location>
</feature>
<dbReference type="Proteomes" id="UP000051984">
    <property type="component" value="Unassembled WGS sequence"/>
</dbReference>
<organism evidence="8 9">
    <name type="scientific">Lacticaseibacillus zeae DSM 20178 = KCTC 3804</name>
    <dbReference type="NCBI Taxonomy" id="1423816"/>
    <lineage>
        <taxon>Bacteria</taxon>
        <taxon>Bacillati</taxon>
        <taxon>Bacillota</taxon>
        <taxon>Bacilli</taxon>
        <taxon>Lactobacillales</taxon>
        <taxon>Lactobacillaceae</taxon>
        <taxon>Lacticaseibacillus</taxon>
    </lineage>
</organism>
<dbReference type="InterPro" id="IPR003838">
    <property type="entry name" value="ABC3_permease_C"/>
</dbReference>
<reference evidence="8 9" key="1">
    <citation type="journal article" date="2015" name="Genome Announc.">
        <title>Expanding the biotechnology potential of lactobacilli through comparative genomics of 213 strains and associated genera.</title>
        <authorList>
            <person name="Sun Z."/>
            <person name="Harris H.M."/>
            <person name="McCann A."/>
            <person name="Guo C."/>
            <person name="Argimon S."/>
            <person name="Zhang W."/>
            <person name="Yang X."/>
            <person name="Jeffery I.B."/>
            <person name="Cooney J.C."/>
            <person name="Kagawa T.F."/>
            <person name="Liu W."/>
            <person name="Song Y."/>
            <person name="Salvetti E."/>
            <person name="Wrobel A."/>
            <person name="Rasinkangas P."/>
            <person name="Parkhill J."/>
            <person name="Rea M.C."/>
            <person name="O'Sullivan O."/>
            <person name="Ritari J."/>
            <person name="Douillard F.P."/>
            <person name="Paul Ross R."/>
            <person name="Yang R."/>
            <person name="Briner A.E."/>
            <person name="Felis G.E."/>
            <person name="de Vos W.M."/>
            <person name="Barrangou R."/>
            <person name="Klaenhammer T.R."/>
            <person name="Caufield P.W."/>
            <person name="Cui Y."/>
            <person name="Zhang H."/>
            <person name="O'Toole P.W."/>
        </authorList>
    </citation>
    <scope>NUCLEOTIDE SEQUENCE [LARGE SCALE GENOMIC DNA]</scope>
    <source>
        <strain evidence="8 9">DSM 20178</strain>
    </source>
</reference>
<dbReference type="AlphaFoldDB" id="A0A0R1ER20"/>
<keyword evidence="3 6" id="KW-0812">Transmembrane</keyword>
<proteinExistence type="inferred from homology"/>
<dbReference type="PIRSF" id="PIRSF018968">
    <property type="entry name" value="ABC_permease_BceB"/>
    <property type="match status" value="1"/>
</dbReference>
<feature type="transmembrane region" description="Helical" evidence="6">
    <location>
        <begin position="481"/>
        <end position="505"/>
    </location>
</feature>
<dbReference type="GO" id="GO:0055085">
    <property type="term" value="P:transmembrane transport"/>
    <property type="evidence" value="ECO:0007669"/>
    <property type="project" value="UniProtKB-UniRule"/>
</dbReference>